<dbReference type="Proteomes" id="UP001204833">
    <property type="component" value="Unassembled WGS sequence"/>
</dbReference>
<dbReference type="RefSeq" id="XP_051609453.1">
    <property type="nucleotide sequence ID" value="XM_051751280.1"/>
</dbReference>
<organism evidence="2 3">
    <name type="scientific">Candida theae</name>
    <dbReference type="NCBI Taxonomy" id="1198502"/>
    <lineage>
        <taxon>Eukaryota</taxon>
        <taxon>Fungi</taxon>
        <taxon>Dikarya</taxon>
        <taxon>Ascomycota</taxon>
        <taxon>Saccharomycotina</taxon>
        <taxon>Pichiomycetes</taxon>
        <taxon>Debaryomycetaceae</taxon>
        <taxon>Candida/Lodderomyces clade</taxon>
        <taxon>Candida</taxon>
    </lineage>
</organism>
<name>A0AAD5FZC1_9ASCO</name>
<protein>
    <submittedName>
        <fullName evidence="2">Uncharacterized protein</fullName>
    </submittedName>
</protein>
<evidence type="ECO:0000313" key="2">
    <source>
        <dbReference type="EMBL" id="KAI5959675.1"/>
    </source>
</evidence>
<reference evidence="2 3" key="1">
    <citation type="journal article" date="2022" name="DNA Res.">
        <title>Genome analysis of five recently described species of the CUG-Ser clade uncovers Candida theae as a new hybrid lineage with pathogenic potential in the Candida parapsilosis species complex.</title>
        <authorList>
            <person name="Mixao V."/>
            <person name="Del Olmo V."/>
            <person name="Hegedusova E."/>
            <person name="Saus E."/>
            <person name="Pryszcz L."/>
            <person name="Cillingova A."/>
            <person name="Nosek J."/>
            <person name="Gabaldon T."/>
        </authorList>
    </citation>
    <scope>NUCLEOTIDE SEQUENCE [LARGE SCALE GENOMIC DNA]</scope>
    <source>
        <strain evidence="2 3">CBS 12239</strain>
    </source>
</reference>
<keyword evidence="1" id="KW-0812">Transmembrane</keyword>
<accession>A0AAD5FZC1</accession>
<comment type="caution">
    <text evidence="2">The sequence shown here is derived from an EMBL/GenBank/DDBJ whole genome shotgun (WGS) entry which is preliminary data.</text>
</comment>
<proteinExistence type="predicted"/>
<keyword evidence="3" id="KW-1185">Reference proteome</keyword>
<sequence>PQTFIANQAPVYAGAKIAIVICSSVSLGCLIAIYFSYFWDNKRRDALLPVDMSHIEQYEFADLTDKENPNFRYAL</sequence>
<dbReference type="AlphaFoldDB" id="A0AAD5FZC1"/>
<dbReference type="EMBL" id="JAIHNG010000102">
    <property type="protein sequence ID" value="KAI5959675.1"/>
    <property type="molecule type" value="Genomic_DNA"/>
</dbReference>
<dbReference type="GeneID" id="76150071"/>
<gene>
    <name evidence="2" type="ORF">KGF57_002012</name>
</gene>
<evidence type="ECO:0000256" key="1">
    <source>
        <dbReference type="SAM" id="Phobius"/>
    </source>
</evidence>
<feature type="transmembrane region" description="Helical" evidence="1">
    <location>
        <begin position="17"/>
        <end position="39"/>
    </location>
</feature>
<keyword evidence="1" id="KW-0472">Membrane</keyword>
<keyword evidence="1" id="KW-1133">Transmembrane helix</keyword>
<feature type="non-terminal residue" evidence="2">
    <location>
        <position position="1"/>
    </location>
</feature>
<evidence type="ECO:0000313" key="3">
    <source>
        <dbReference type="Proteomes" id="UP001204833"/>
    </source>
</evidence>